<dbReference type="Proteomes" id="UP000566071">
    <property type="component" value="Unassembled WGS sequence"/>
</dbReference>
<protein>
    <submittedName>
        <fullName evidence="1">Uncharacterized protein</fullName>
    </submittedName>
</protein>
<evidence type="ECO:0000313" key="2">
    <source>
        <dbReference type="Proteomes" id="UP000566071"/>
    </source>
</evidence>
<dbReference type="EMBL" id="JABFCR010000032">
    <property type="protein sequence ID" value="NNU34115.1"/>
    <property type="molecule type" value="Genomic_DNA"/>
</dbReference>
<reference evidence="1 2" key="1">
    <citation type="submission" date="2020-05" db="EMBL/GenBank/DDBJ databases">
        <authorList>
            <person name="Khan S.A."/>
            <person name="Jeon C.O."/>
            <person name="Chun B.H."/>
        </authorList>
    </citation>
    <scope>NUCLEOTIDE SEQUENCE [LARGE SCALE GENOMIC DNA]</scope>
    <source>
        <strain evidence="1 2">S1162</strain>
    </source>
</reference>
<proteinExistence type="predicted"/>
<evidence type="ECO:0000313" key="1">
    <source>
        <dbReference type="EMBL" id="NNU34115.1"/>
    </source>
</evidence>
<organism evidence="1 2">
    <name type="scientific">Mucilaginibacter humi</name>
    <dbReference type="NCBI Taxonomy" id="2732510"/>
    <lineage>
        <taxon>Bacteria</taxon>
        <taxon>Pseudomonadati</taxon>
        <taxon>Bacteroidota</taxon>
        <taxon>Sphingobacteriia</taxon>
        <taxon>Sphingobacteriales</taxon>
        <taxon>Sphingobacteriaceae</taxon>
        <taxon>Mucilaginibacter</taxon>
    </lineage>
</organism>
<sequence>MKITEKLIEGLELLYTGKSFAGFSEEDPYVIFLGYDSLGWSNIWVKYRGRHIFTSIFDVALLR</sequence>
<gene>
    <name evidence="1" type="ORF">HK413_08115</name>
</gene>
<comment type="caution">
    <text evidence="1">The sequence shown here is derived from an EMBL/GenBank/DDBJ whole genome shotgun (WGS) entry which is preliminary data.</text>
</comment>
<dbReference type="RefSeq" id="WP_217452162.1">
    <property type="nucleotide sequence ID" value="NZ_JABFCR010000032.1"/>
</dbReference>
<keyword evidence="2" id="KW-1185">Reference proteome</keyword>
<name>A0ABX1W535_9SPHI</name>
<accession>A0ABX1W535</accession>